<evidence type="ECO:0000259" key="4">
    <source>
        <dbReference type="Pfam" id="PF01272"/>
    </source>
</evidence>
<dbReference type="InterPro" id="IPR018151">
    <property type="entry name" value="TF_GreA/GreB_CS"/>
</dbReference>
<dbReference type="PROSITE" id="PS00830">
    <property type="entry name" value="GREAB_2"/>
    <property type="match status" value="1"/>
</dbReference>
<dbReference type="Gene3D" id="1.10.287.180">
    <property type="entry name" value="Transcription elongation factor, GreA/GreB, N-terminal domain"/>
    <property type="match status" value="1"/>
</dbReference>
<comment type="similarity">
    <text evidence="1">Belongs to the GreA/GreB family.</text>
</comment>
<reference evidence="6 7" key="1">
    <citation type="submission" date="2019-08" db="EMBL/GenBank/DDBJ databases">
        <title>Complete genome sequence of Candidatus Uab amorphum.</title>
        <authorList>
            <person name="Shiratori T."/>
            <person name="Suzuki S."/>
            <person name="Kakizawa Y."/>
            <person name="Ishida K."/>
        </authorList>
    </citation>
    <scope>NUCLEOTIDE SEQUENCE [LARGE SCALE GENOMIC DNA]</scope>
    <source>
        <strain evidence="6 7">SRT547</strain>
    </source>
</reference>
<dbReference type="OrthoDB" id="9808774at2"/>
<accession>A0A5S9F2D4</accession>
<evidence type="ECO:0000313" key="7">
    <source>
        <dbReference type="Proteomes" id="UP000326354"/>
    </source>
</evidence>
<evidence type="ECO:0000313" key="6">
    <source>
        <dbReference type="EMBL" id="BBM83557.1"/>
    </source>
</evidence>
<evidence type="ECO:0000256" key="3">
    <source>
        <dbReference type="ARBA" id="ARBA00023163"/>
    </source>
</evidence>
<dbReference type="GO" id="GO:0070063">
    <property type="term" value="F:RNA polymerase binding"/>
    <property type="evidence" value="ECO:0007669"/>
    <property type="project" value="InterPro"/>
</dbReference>
<dbReference type="KEGG" id="uam:UABAM_01910"/>
<dbReference type="InterPro" id="IPR001437">
    <property type="entry name" value="Tscrpt_elong_fac_GreA/B_C"/>
</dbReference>
<feature type="domain" description="Transcription elongation factor GreA/GreB C-terminal" evidence="4">
    <location>
        <begin position="639"/>
        <end position="707"/>
    </location>
</feature>
<dbReference type="AlphaFoldDB" id="A0A5S9F2D4"/>
<evidence type="ECO:0000256" key="1">
    <source>
        <dbReference type="ARBA" id="ARBA00008213"/>
    </source>
</evidence>
<dbReference type="GO" id="GO:0032784">
    <property type="term" value="P:regulation of DNA-templated transcription elongation"/>
    <property type="evidence" value="ECO:0007669"/>
    <property type="project" value="InterPro"/>
</dbReference>
<dbReference type="Pfam" id="PF03449">
    <property type="entry name" value="GreA_GreB_N"/>
    <property type="match status" value="1"/>
</dbReference>
<dbReference type="Pfam" id="PF01272">
    <property type="entry name" value="GreA_GreB"/>
    <property type="match status" value="1"/>
</dbReference>
<proteinExistence type="inferred from homology"/>
<dbReference type="InterPro" id="IPR036805">
    <property type="entry name" value="Tscrpt_elong_fac_GreA/B_N_sf"/>
</dbReference>
<dbReference type="Proteomes" id="UP000326354">
    <property type="component" value="Chromosome"/>
</dbReference>
<dbReference type="InterPro" id="IPR023459">
    <property type="entry name" value="Tscrpt_elong_fac_GreA/B_fam"/>
</dbReference>
<dbReference type="InterPro" id="IPR036953">
    <property type="entry name" value="GreA/GreB_C_sf"/>
</dbReference>
<dbReference type="PANTHER" id="PTHR30437:SF4">
    <property type="entry name" value="TRANSCRIPTION ELONGATION FACTOR GREA"/>
    <property type="match status" value="1"/>
</dbReference>
<name>A0A5S9F2D4_UABAM</name>
<dbReference type="PANTHER" id="PTHR30437">
    <property type="entry name" value="TRANSCRIPTION ELONGATION FACTOR GREA"/>
    <property type="match status" value="1"/>
</dbReference>
<keyword evidence="6" id="KW-0251">Elongation factor</keyword>
<dbReference type="InterPro" id="IPR022691">
    <property type="entry name" value="Tscrpt_elong_fac_GreA/B_N"/>
</dbReference>
<gene>
    <name evidence="6" type="ORF">UABAM_01910</name>
</gene>
<keyword evidence="3" id="KW-0804">Transcription</keyword>
<dbReference type="GO" id="GO:0003677">
    <property type="term" value="F:DNA binding"/>
    <property type="evidence" value="ECO:0007669"/>
    <property type="project" value="InterPro"/>
</dbReference>
<evidence type="ECO:0000256" key="2">
    <source>
        <dbReference type="ARBA" id="ARBA00023015"/>
    </source>
</evidence>
<sequence>MTTIDENKQQEFKEKSLSLIQTLKEGKWEEGENLWLDILELGAIDISPLREAMQELWRRGQRERAQLLLEQTIETCRSNDYAELWLRALQLALKYGITYKNFKNQYAEAFIKTYTNCDYLSNWVERVKEENLSRDDFCKTLDKLVLFQEGTIVKHRSGWGIGKVTGIGEEEMAIYMDLQHKPKHRMDAYAAAECLKTIEPENFEAMVFFSSDKLKEEAEEKPMNLVYRLLKFVDRPLGAKDLKKYLCPAVIDDKQWSKWWPKTRKKMITDPYIEIIGSGQGKYELRETAIDWEEEIQKEFAGQEKENQANFILEYLKNSSQKQRVTFFAGELAKNCREFIGKDNLIALENFMVIAELVKEGAELPQDLPTIEEIFKEEPSVTFSQIRIASLAQETLTHFIAQTPDWEEHIGKIFQIGQDLARDTMLKHLKKTKKLPDYVDTITKSIMNYRLSYPDALLWFTKQIASKRFPKGKKVPSLIELYNILVQTTTSLQFMGEWDIEKTAKFFTLNMANKISKEVEEEEAVDTLNNTDSASWLTNNFRETIRLTLKERFPKLFSEVDPIYTTKVGLQKYEDEYRDLMENKIPENSKAIGEALSFGDLSENAELDAARELQLQLTNKANDMKNNMKRVQFIDYNIPKNEVAIGSIVTISDGKKKLSYTILGPWDVAVDQGIISYMSPIAEALIGCTVGEEVELPTGKYKIESTEIYKEAS</sequence>
<feature type="domain" description="Transcription elongation factor GreA/GreB N-terminal" evidence="5">
    <location>
        <begin position="563"/>
        <end position="632"/>
    </location>
</feature>
<keyword evidence="7" id="KW-1185">Reference proteome</keyword>
<dbReference type="GO" id="GO:0003746">
    <property type="term" value="F:translation elongation factor activity"/>
    <property type="evidence" value="ECO:0007669"/>
    <property type="project" value="UniProtKB-KW"/>
</dbReference>
<dbReference type="GO" id="GO:0006354">
    <property type="term" value="P:DNA-templated transcription elongation"/>
    <property type="evidence" value="ECO:0007669"/>
    <property type="project" value="TreeGrafter"/>
</dbReference>
<dbReference type="SUPFAM" id="SSF54534">
    <property type="entry name" value="FKBP-like"/>
    <property type="match status" value="1"/>
</dbReference>
<protein>
    <submittedName>
        <fullName evidence="6">Transcription elongation factor GreA</fullName>
    </submittedName>
</protein>
<dbReference type="EMBL" id="AP019860">
    <property type="protein sequence ID" value="BBM83557.1"/>
    <property type="molecule type" value="Genomic_DNA"/>
</dbReference>
<keyword evidence="2" id="KW-0805">Transcription regulation</keyword>
<dbReference type="Gene3D" id="3.10.50.30">
    <property type="entry name" value="Transcription elongation factor, GreA/GreB, C-terminal domain"/>
    <property type="match status" value="1"/>
</dbReference>
<keyword evidence="6" id="KW-0648">Protein biosynthesis</keyword>
<organism evidence="6 7">
    <name type="scientific">Uabimicrobium amorphum</name>
    <dbReference type="NCBI Taxonomy" id="2596890"/>
    <lineage>
        <taxon>Bacteria</taxon>
        <taxon>Pseudomonadati</taxon>
        <taxon>Planctomycetota</taxon>
        <taxon>Candidatus Uabimicrobiia</taxon>
        <taxon>Candidatus Uabimicrobiales</taxon>
        <taxon>Candidatus Uabimicrobiaceae</taxon>
        <taxon>Candidatus Uabimicrobium</taxon>
    </lineage>
</organism>
<dbReference type="SUPFAM" id="SSF46557">
    <property type="entry name" value="GreA transcript cleavage protein, N-terminal domain"/>
    <property type="match status" value="1"/>
</dbReference>
<evidence type="ECO:0000259" key="5">
    <source>
        <dbReference type="Pfam" id="PF03449"/>
    </source>
</evidence>
<dbReference type="RefSeq" id="WP_151967753.1">
    <property type="nucleotide sequence ID" value="NZ_AP019860.1"/>
</dbReference>